<organism evidence="1 2">
    <name type="scientific">Xylaria curta</name>
    <dbReference type="NCBI Taxonomy" id="42375"/>
    <lineage>
        <taxon>Eukaryota</taxon>
        <taxon>Fungi</taxon>
        <taxon>Dikarya</taxon>
        <taxon>Ascomycota</taxon>
        <taxon>Pezizomycotina</taxon>
        <taxon>Sordariomycetes</taxon>
        <taxon>Xylariomycetidae</taxon>
        <taxon>Xylariales</taxon>
        <taxon>Xylariaceae</taxon>
        <taxon>Xylaria</taxon>
    </lineage>
</organism>
<sequence length="134" mass="14769">MGISDELLIAVPNTLTTEAVDIFQLPTQERRSTVHLGSKTEKKGMVMALSLFWRRESLFLLAGCENGLAVVARPNATTASRKTAASDQETNPKARGRVRSMFWELAPSPLSSLLRACFGCVAYIRGMWLGYGEF</sequence>
<proteinExistence type="predicted"/>
<keyword evidence="2" id="KW-1185">Reference proteome</keyword>
<protein>
    <submittedName>
        <fullName evidence="1">Uncharacterized protein</fullName>
    </submittedName>
</protein>
<evidence type="ECO:0000313" key="2">
    <source>
        <dbReference type="Proteomes" id="UP001143856"/>
    </source>
</evidence>
<dbReference type="Proteomes" id="UP001143856">
    <property type="component" value="Unassembled WGS sequence"/>
</dbReference>
<reference evidence="1" key="1">
    <citation type="submission" date="2022-10" db="EMBL/GenBank/DDBJ databases">
        <title>Genome Sequence of Xylaria curta.</title>
        <authorList>
            <person name="Buettner E."/>
        </authorList>
    </citation>
    <scope>NUCLEOTIDE SEQUENCE</scope>
    <source>
        <strain evidence="1">Babe10</strain>
    </source>
</reference>
<dbReference type="EMBL" id="JAPDGR010004923">
    <property type="protein sequence ID" value="KAJ2966850.1"/>
    <property type="molecule type" value="Genomic_DNA"/>
</dbReference>
<accession>A0ACC1MJ77</accession>
<gene>
    <name evidence="1" type="ORF">NUW58_g10572</name>
</gene>
<comment type="caution">
    <text evidence="1">The sequence shown here is derived from an EMBL/GenBank/DDBJ whole genome shotgun (WGS) entry which is preliminary data.</text>
</comment>
<evidence type="ECO:0000313" key="1">
    <source>
        <dbReference type="EMBL" id="KAJ2966850.1"/>
    </source>
</evidence>
<name>A0ACC1MJ77_9PEZI</name>